<evidence type="ECO:0000313" key="4">
    <source>
        <dbReference type="Proteomes" id="UP001528411"/>
    </source>
</evidence>
<dbReference type="InterPro" id="IPR025263">
    <property type="entry name" value="YhdP_central"/>
</dbReference>
<protein>
    <submittedName>
        <fullName evidence="3">AsmA-like C-terminal region-containing protein</fullName>
    </submittedName>
</protein>
<dbReference type="PANTHER" id="PTHR38690">
    <property type="entry name" value="PROTEASE-RELATED"/>
    <property type="match status" value="1"/>
</dbReference>
<evidence type="ECO:0000256" key="1">
    <source>
        <dbReference type="SAM" id="MobiDB-lite"/>
    </source>
</evidence>
<proteinExistence type="predicted"/>
<feature type="domain" description="YhdP central" evidence="2">
    <location>
        <begin position="1"/>
        <end position="85"/>
    </location>
</feature>
<feature type="compositionally biased region" description="Basic and acidic residues" evidence="1">
    <location>
        <begin position="115"/>
        <end position="132"/>
    </location>
</feature>
<keyword evidence="4" id="KW-1185">Reference proteome</keyword>
<feature type="region of interest" description="Disordered" evidence="1">
    <location>
        <begin position="96"/>
        <end position="132"/>
    </location>
</feature>
<evidence type="ECO:0000259" key="2">
    <source>
        <dbReference type="Pfam" id="PF13116"/>
    </source>
</evidence>
<dbReference type="EMBL" id="JAQOMS010000002">
    <property type="protein sequence ID" value="MDC2889090.1"/>
    <property type="molecule type" value="Genomic_DNA"/>
</dbReference>
<organism evidence="3 4">
    <name type="scientific">Psychrosphaera algicola</name>
    <dbReference type="NCBI Taxonomy" id="3023714"/>
    <lineage>
        <taxon>Bacteria</taxon>
        <taxon>Pseudomonadati</taxon>
        <taxon>Pseudomonadota</taxon>
        <taxon>Gammaproteobacteria</taxon>
        <taxon>Alteromonadales</taxon>
        <taxon>Pseudoalteromonadaceae</taxon>
        <taxon>Psychrosphaera</taxon>
    </lineage>
</organism>
<dbReference type="Pfam" id="PF13116">
    <property type="entry name" value="YhdP"/>
    <property type="match status" value="1"/>
</dbReference>
<comment type="caution">
    <text evidence="3">The sequence shown here is derived from an EMBL/GenBank/DDBJ whole genome shotgun (WGS) entry which is preliminary data.</text>
</comment>
<accession>A0ABT5FC22</accession>
<dbReference type="Proteomes" id="UP001528411">
    <property type="component" value="Unassembled WGS sequence"/>
</dbReference>
<evidence type="ECO:0000313" key="3">
    <source>
        <dbReference type="EMBL" id="MDC2889090.1"/>
    </source>
</evidence>
<sequence>MKMDGVAGDMNMAGQTDLAKNTLDYNVSFKPKVTSSLPAIAAWFAPADGGLTLLAAIALDKIIENAPVVSEIKLKITGDLSDPKVKEVERFTRTVKLPDDVKQKRQTKGAKKKKVNQDDKQPETAEKGDGPW</sequence>
<name>A0ABT5FC22_9GAMM</name>
<dbReference type="InterPro" id="IPR011836">
    <property type="entry name" value="YhdP"/>
</dbReference>
<reference evidence="3 4" key="1">
    <citation type="submission" date="2023-01" db="EMBL/GenBank/DDBJ databases">
        <title>Psychrosphaera sp. nov., isolated from marine algae.</title>
        <authorList>
            <person name="Bayburt H."/>
            <person name="Choi B.J."/>
            <person name="Kim J.M."/>
            <person name="Choi D.G."/>
            <person name="Jeon C.O."/>
        </authorList>
    </citation>
    <scope>NUCLEOTIDE SEQUENCE [LARGE SCALE GENOMIC DNA]</scope>
    <source>
        <strain evidence="3 4">G1-22</strain>
    </source>
</reference>
<gene>
    <name evidence="3" type="ORF">PN838_10340</name>
</gene>
<dbReference type="PANTHER" id="PTHR38690:SF1">
    <property type="entry name" value="PROTEASE"/>
    <property type="match status" value="1"/>
</dbReference>
<feature type="compositionally biased region" description="Basic residues" evidence="1">
    <location>
        <begin position="104"/>
        <end position="114"/>
    </location>
</feature>